<dbReference type="EC" id="2.7.13.3" evidence="2"/>
<keyword evidence="5 8" id="KW-0812">Transmembrane</keyword>
<sequence>MKKKKEITAKKQLTRNLTGVLLLLLIIGNLLFVLLSFFSAYEYLEDRSDNMIEAIQKGSQDNLQQILDATVSSDDEDAVRVILTDGTTYYSDDAEEIFSELSRGRYLPFFSDLLSSEEGIYLYQSEKYNGGQIEVAVNSETILDITSSMVMLNIFLNVVTIVVGATLIYYVVGKWSQKLSRLANEIHLVETEDLPQVTEINEPMEMQAVTQSFNQLLIKQKAAMERESQFVTDASHELRTPIAAIRGHVNLIKRRGQEHPEVVEKSLAFIDQESKRMEVMSNQLLTLGRSQKDEATETVNLSQLVKESIEKIQTISDHVISYQIAPDVTGTFVKNDLNQILQNLLENAVKYSPDKQPIEVTLKNVDGKIKLAVIDQGIGISDDQKTKIFERFYRVDDAHSSVIEGSGIGLSIVDALVKKYQGEITVTDNQPQGTIFTIIF</sequence>
<comment type="caution">
    <text evidence="10">The sequence shown here is derived from an EMBL/GenBank/DDBJ whole genome shotgun (WGS) entry which is preliminary data.</text>
</comment>
<dbReference type="SMART" id="SM00387">
    <property type="entry name" value="HATPase_c"/>
    <property type="match status" value="1"/>
</dbReference>
<dbReference type="SMART" id="SM00388">
    <property type="entry name" value="HisKA"/>
    <property type="match status" value="1"/>
</dbReference>
<reference evidence="10 11" key="1">
    <citation type="submission" date="2021-06" db="EMBL/GenBank/DDBJ databases">
        <title>Enterococcus alishanensis sp. nov., a novel lactic acid bacterium isolated from fresh coffee beans.</title>
        <authorList>
            <person name="Chen Y.-S."/>
        </authorList>
    </citation>
    <scope>NUCLEOTIDE SEQUENCE [LARGE SCALE GENOMIC DNA]</scope>
    <source>
        <strain evidence="10 11">ALS3</strain>
    </source>
</reference>
<feature type="domain" description="Histidine kinase" evidence="9">
    <location>
        <begin position="233"/>
        <end position="440"/>
    </location>
</feature>
<evidence type="ECO:0000259" key="9">
    <source>
        <dbReference type="PROSITE" id="PS50109"/>
    </source>
</evidence>
<dbReference type="CDD" id="cd00075">
    <property type="entry name" value="HATPase"/>
    <property type="match status" value="1"/>
</dbReference>
<evidence type="ECO:0000256" key="8">
    <source>
        <dbReference type="SAM" id="Phobius"/>
    </source>
</evidence>
<keyword evidence="4" id="KW-0808">Transferase</keyword>
<gene>
    <name evidence="10" type="ORF">KUA55_00050</name>
</gene>
<evidence type="ECO:0000313" key="10">
    <source>
        <dbReference type="EMBL" id="MBV7389053.1"/>
    </source>
</evidence>
<evidence type="ECO:0000256" key="3">
    <source>
        <dbReference type="ARBA" id="ARBA00022553"/>
    </source>
</evidence>
<evidence type="ECO:0000256" key="5">
    <source>
        <dbReference type="ARBA" id="ARBA00022692"/>
    </source>
</evidence>
<feature type="transmembrane region" description="Helical" evidence="8">
    <location>
        <begin position="150"/>
        <end position="172"/>
    </location>
</feature>
<proteinExistence type="predicted"/>
<dbReference type="InterPro" id="IPR003661">
    <property type="entry name" value="HisK_dim/P_dom"/>
</dbReference>
<organism evidence="10 11">
    <name type="scientific">Enterococcus alishanensis</name>
    <dbReference type="NCBI Taxonomy" id="1303817"/>
    <lineage>
        <taxon>Bacteria</taxon>
        <taxon>Bacillati</taxon>
        <taxon>Bacillota</taxon>
        <taxon>Bacilli</taxon>
        <taxon>Lactobacillales</taxon>
        <taxon>Enterococcaceae</taxon>
        <taxon>Enterococcus</taxon>
    </lineage>
</organism>
<dbReference type="Pfam" id="PF00512">
    <property type="entry name" value="HisKA"/>
    <property type="match status" value="1"/>
</dbReference>
<evidence type="ECO:0000256" key="7">
    <source>
        <dbReference type="ARBA" id="ARBA00022989"/>
    </source>
</evidence>
<dbReference type="PROSITE" id="PS50109">
    <property type="entry name" value="HIS_KIN"/>
    <property type="match status" value="1"/>
</dbReference>
<evidence type="ECO:0000256" key="2">
    <source>
        <dbReference type="ARBA" id="ARBA00012438"/>
    </source>
</evidence>
<dbReference type="EMBL" id="JAHUZB010000001">
    <property type="protein sequence ID" value="MBV7389053.1"/>
    <property type="molecule type" value="Genomic_DNA"/>
</dbReference>
<dbReference type="PANTHER" id="PTHR45436">
    <property type="entry name" value="SENSOR HISTIDINE KINASE YKOH"/>
    <property type="match status" value="1"/>
</dbReference>
<keyword evidence="7 8" id="KW-1133">Transmembrane helix</keyword>
<dbReference type="InterPro" id="IPR005467">
    <property type="entry name" value="His_kinase_dom"/>
</dbReference>
<dbReference type="GO" id="GO:0016301">
    <property type="term" value="F:kinase activity"/>
    <property type="evidence" value="ECO:0007669"/>
    <property type="project" value="UniProtKB-KW"/>
</dbReference>
<protein>
    <recommendedName>
        <fullName evidence="2">histidine kinase</fullName>
        <ecNumber evidence="2">2.7.13.3</ecNumber>
    </recommendedName>
</protein>
<evidence type="ECO:0000256" key="4">
    <source>
        <dbReference type="ARBA" id="ARBA00022679"/>
    </source>
</evidence>
<feature type="transmembrane region" description="Helical" evidence="8">
    <location>
        <begin position="20"/>
        <end position="41"/>
    </location>
</feature>
<dbReference type="InterPro" id="IPR003594">
    <property type="entry name" value="HATPase_dom"/>
</dbReference>
<keyword evidence="11" id="KW-1185">Reference proteome</keyword>
<name>A0ABS6T8G0_9ENTE</name>
<keyword evidence="8" id="KW-0472">Membrane</keyword>
<dbReference type="Proteomes" id="UP000774130">
    <property type="component" value="Unassembled WGS sequence"/>
</dbReference>
<keyword evidence="6 10" id="KW-0418">Kinase</keyword>
<dbReference type="Pfam" id="PF02518">
    <property type="entry name" value="HATPase_c"/>
    <property type="match status" value="1"/>
</dbReference>
<dbReference type="PANTHER" id="PTHR45436:SF5">
    <property type="entry name" value="SENSOR HISTIDINE KINASE TRCS"/>
    <property type="match status" value="1"/>
</dbReference>
<evidence type="ECO:0000256" key="6">
    <source>
        <dbReference type="ARBA" id="ARBA00022777"/>
    </source>
</evidence>
<dbReference type="InterPro" id="IPR050428">
    <property type="entry name" value="TCS_sensor_his_kinase"/>
</dbReference>
<evidence type="ECO:0000256" key="1">
    <source>
        <dbReference type="ARBA" id="ARBA00000085"/>
    </source>
</evidence>
<dbReference type="CDD" id="cd00082">
    <property type="entry name" value="HisKA"/>
    <property type="match status" value="1"/>
</dbReference>
<evidence type="ECO:0000313" key="11">
    <source>
        <dbReference type="Proteomes" id="UP000774130"/>
    </source>
</evidence>
<dbReference type="RefSeq" id="WP_218324126.1">
    <property type="nucleotide sequence ID" value="NZ_JAHUZB010000001.1"/>
</dbReference>
<keyword evidence="3" id="KW-0597">Phosphoprotein</keyword>
<comment type="catalytic activity">
    <reaction evidence="1">
        <text>ATP + protein L-histidine = ADP + protein N-phospho-L-histidine.</text>
        <dbReference type="EC" id="2.7.13.3"/>
    </reaction>
</comment>
<accession>A0ABS6T8G0</accession>